<dbReference type="Proteomes" id="UP000677228">
    <property type="component" value="Unassembled WGS sequence"/>
</dbReference>
<evidence type="ECO:0000313" key="1">
    <source>
        <dbReference type="EMBL" id="CAF1049085.1"/>
    </source>
</evidence>
<keyword evidence="5" id="KW-1185">Reference proteome</keyword>
<evidence type="ECO:0000313" key="4">
    <source>
        <dbReference type="EMBL" id="CAF3948761.1"/>
    </source>
</evidence>
<evidence type="ECO:0000313" key="3">
    <source>
        <dbReference type="EMBL" id="CAF3816538.1"/>
    </source>
</evidence>
<organism evidence="2 5">
    <name type="scientific">Didymodactylos carnosus</name>
    <dbReference type="NCBI Taxonomy" id="1234261"/>
    <lineage>
        <taxon>Eukaryota</taxon>
        <taxon>Metazoa</taxon>
        <taxon>Spiralia</taxon>
        <taxon>Gnathifera</taxon>
        <taxon>Rotifera</taxon>
        <taxon>Eurotatoria</taxon>
        <taxon>Bdelloidea</taxon>
        <taxon>Philodinida</taxon>
        <taxon>Philodinidae</taxon>
        <taxon>Didymodactylos</taxon>
    </lineage>
</organism>
<dbReference type="Proteomes" id="UP000681722">
    <property type="component" value="Unassembled WGS sequence"/>
</dbReference>
<dbReference type="EMBL" id="CAJNOQ010007969">
    <property type="protein sequence ID" value="CAF1184404.1"/>
    <property type="molecule type" value="Genomic_DNA"/>
</dbReference>
<evidence type="ECO:0000313" key="5">
    <source>
        <dbReference type="Proteomes" id="UP000663829"/>
    </source>
</evidence>
<accession>A0A814VEP9</accession>
<proteinExistence type="predicted"/>
<dbReference type="EMBL" id="CAJOBC010007972">
    <property type="protein sequence ID" value="CAF3948761.1"/>
    <property type="molecule type" value="Genomic_DNA"/>
</dbReference>
<protein>
    <submittedName>
        <fullName evidence="2">Uncharacterized protein</fullName>
    </submittedName>
</protein>
<evidence type="ECO:0000313" key="2">
    <source>
        <dbReference type="EMBL" id="CAF1184404.1"/>
    </source>
</evidence>
<gene>
    <name evidence="2" type="ORF">GPM918_LOCUS22871</name>
    <name evidence="1" type="ORF">OVA965_LOCUS16872</name>
    <name evidence="4" type="ORF">SRO942_LOCUS22873</name>
    <name evidence="3" type="ORF">TMI583_LOCUS16882</name>
</gene>
<comment type="caution">
    <text evidence="2">The sequence shown here is derived from an EMBL/GenBank/DDBJ whole genome shotgun (WGS) entry which is preliminary data.</text>
</comment>
<dbReference type="EMBL" id="CAJNOK010007937">
    <property type="protein sequence ID" value="CAF1049085.1"/>
    <property type="molecule type" value="Genomic_DNA"/>
</dbReference>
<dbReference type="Proteomes" id="UP000663829">
    <property type="component" value="Unassembled WGS sequence"/>
</dbReference>
<dbReference type="OrthoDB" id="10409043at2759"/>
<sequence>MASNSTIFSTNADNIQVLANLAPYVTCNDKISRNTRIRGLIIIPGGGGKTTLLSSLYTKVACADIDDYWDQEQEQNRIQELTVDWKEACTNNNLTKRHQIEDEYVLLKAKLSKQKWSHDEMYDLLFVQTYAQASVLLDENCFALNLLPTARLHHSNLYRRAKSEHPPQDFDVCLTQWKENELYSHVLYDTFEQLEKIVTLFHQFISSNRN</sequence>
<dbReference type="EMBL" id="CAJOBA010007949">
    <property type="protein sequence ID" value="CAF3816538.1"/>
    <property type="molecule type" value="Genomic_DNA"/>
</dbReference>
<dbReference type="Proteomes" id="UP000682733">
    <property type="component" value="Unassembled WGS sequence"/>
</dbReference>
<name>A0A814VEP9_9BILA</name>
<dbReference type="AlphaFoldDB" id="A0A814VEP9"/>
<reference evidence="2" key="1">
    <citation type="submission" date="2021-02" db="EMBL/GenBank/DDBJ databases">
        <authorList>
            <person name="Nowell W R."/>
        </authorList>
    </citation>
    <scope>NUCLEOTIDE SEQUENCE</scope>
</reference>